<accession>A0A1I4TNA5</accession>
<gene>
    <name evidence="2" type="ORF">SAMN05192568_10561</name>
</gene>
<keyword evidence="3" id="KW-1185">Reference proteome</keyword>
<reference evidence="3" key="1">
    <citation type="submission" date="2016-10" db="EMBL/GenBank/DDBJ databases">
        <authorList>
            <person name="Varghese N."/>
            <person name="Submissions S."/>
        </authorList>
    </citation>
    <scope>NUCLEOTIDE SEQUENCE [LARGE SCALE GENOMIC DNA]</scope>
    <source>
        <strain evidence="3">BL36</strain>
    </source>
</reference>
<evidence type="ECO:0000256" key="1">
    <source>
        <dbReference type="SAM" id="SignalP"/>
    </source>
</evidence>
<sequence length="251" mass="26316">MRYPSAIPNLVAVLVATGTPTATLAADWYTGAPTDVGADEYIVAIDAAATVTSNSSAFGVVTATIAPVTPLNESGPRLRLQGLSGVYSYPGSTSGRTVRGQQEEGTAMFGYEWIWKQAALAGYVGFNVRSNELSVLDPNNPVAGTGVGAKFAADLYLNPTLETLVAANASYSTLFHAYYVRVKAGFAVADGVFVGPEATLLGDAYFNQWRVGAHLTGFTVGPMKFSLGAGYAHDRVQKGGYYTSVEGRAAF</sequence>
<dbReference type="AlphaFoldDB" id="A0A1I4TNA5"/>
<keyword evidence="1" id="KW-0732">Signal</keyword>
<dbReference type="Pfam" id="PF17036">
    <property type="entry name" value="CBP_BcsS"/>
    <property type="match status" value="1"/>
</dbReference>
<evidence type="ECO:0000313" key="3">
    <source>
        <dbReference type="Proteomes" id="UP000199048"/>
    </source>
</evidence>
<dbReference type="STRING" id="582667.SAMN05192568_10561"/>
<feature type="chain" id="PRO_5011510345" evidence="1">
    <location>
        <begin position="26"/>
        <end position="251"/>
    </location>
</feature>
<dbReference type="RefSeq" id="WP_092046347.1">
    <property type="nucleotide sequence ID" value="NZ_FOTK01000056.1"/>
</dbReference>
<organism evidence="2 3">
    <name type="scientific">Methylobacterium pseudosasicola</name>
    <dbReference type="NCBI Taxonomy" id="582667"/>
    <lineage>
        <taxon>Bacteria</taxon>
        <taxon>Pseudomonadati</taxon>
        <taxon>Pseudomonadota</taxon>
        <taxon>Alphaproteobacteria</taxon>
        <taxon>Hyphomicrobiales</taxon>
        <taxon>Methylobacteriaceae</taxon>
        <taxon>Methylobacterium</taxon>
    </lineage>
</organism>
<feature type="signal peptide" evidence="1">
    <location>
        <begin position="1"/>
        <end position="25"/>
    </location>
</feature>
<protein>
    <submittedName>
        <fullName evidence="2">Cellulose biosynthesis protein BcsS</fullName>
    </submittedName>
</protein>
<dbReference type="OrthoDB" id="8479338at2"/>
<dbReference type="Proteomes" id="UP000199048">
    <property type="component" value="Unassembled WGS sequence"/>
</dbReference>
<dbReference type="EMBL" id="FOTK01000056">
    <property type="protein sequence ID" value="SFM78262.1"/>
    <property type="molecule type" value="Genomic_DNA"/>
</dbReference>
<dbReference type="InterPro" id="IPR031485">
    <property type="entry name" value="CBP_BcsS"/>
</dbReference>
<name>A0A1I4TNA5_9HYPH</name>
<proteinExistence type="predicted"/>
<evidence type="ECO:0000313" key="2">
    <source>
        <dbReference type="EMBL" id="SFM78262.1"/>
    </source>
</evidence>